<name>A0A0M9GNI4_9HYPH</name>
<evidence type="ECO:0000313" key="2">
    <source>
        <dbReference type="Proteomes" id="UP000038011"/>
    </source>
</evidence>
<reference evidence="1 2" key="1">
    <citation type="submission" date="2015-01" db="EMBL/GenBank/DDBJ databases">
        <title>Ahrensia donghaiensis sp. nov., a novel dimethylsulphoniopropionate-cleavage bacterium isolated from seawater and emended descriptions of the genus Ahrensia and Ahrensia kielensis.</title>
        <authorList>
            <person name="Liu J."/>
        </authorList>
    </citation>
    <scope>NUCLEOTIDE SEQUENCE [LARGE SCALE GENOMIC DNA]</scope>
    <source>
        <strain evidence="1 2">LZD062</strain>
    </source>
</reference>
<evidence type="ECO:0000313" key="1">
    <source>
        <dbReference type="EMBL" id="KPB02057.1"/>
    </source>
</evidence>
<proteinExistence type="predicted"/>
<dbReference type="PATRIC" id="fig|1514904.3.peg.2917"/>
<comment type="caution">
    <text evidence="1">The sequence shown here is derived from an EMBL/GenBank/DDBJ whole genome shotgun (WGS) entry which is preliminary data.</text>
</comment>
<protein>
    <recommendedName>
        <fullName evidence="3">N-acetyltransferase domain-containing protein</fullName>
    </recommendedName>
</protein>
<dbReference type="EMBL" id="JXMU01000005">
    <property type="protein sequence ID" value="KPB02057.1"/>
    <property type="molecule type" value="Genomic_DNA"/>
</dbReference>
<dbReference type="RefSeq" id="WP_053998182.1">
    <property type="nucleotide sequence ID" value="NZ_JXMU01000005.1"/>
</dbReference>
<evidence type="ECO:0008006" key="3">
    <source>
        <dbReference type="Google" id="ProtNLM"/>
    </source>
</evidence>
<gene>
    <name evidence="1" type="ORF">SU32_04640</name>
</gene>
<accession>A0A0M9GNI4</accession>
<dbReference type="Proteomes" id="UP000038011">
    <property type="component" value="Unassembled WGS sequence"/>
</dbReference>
<organism evidence="1 2">
    <name type="scientific">Ahrensia marina</name>
    <dbReference type="NCBI Taxonomy" id="1514904"/>
    <lineage>
        <taxon>Bacteria</taxon>
        <taxon>Pseudomonadati</taxon>
        <taxon>Pseudomonadota</taxon>
        <taxon>Alphaproteobacteria</taxon>
        <taxon>Hyphomicrobiales</taxon>
        <taxon>Ahrensiaceae</taxon>
        <taxon>Ahrensia</taxon>
    </lineage>
</organism>
<keyword evidence="2" id="KW-1185">Reference proteome</keyword>
<dbReference type="AlphaFoldDB" id="A0A0M9GNI4"/>
<sequence length="211" mass="23696">MTTQNSFDITSTLQRHPEFPDYLEFTISAVIEGQKPIAKLTGYRWDFRSIPTLEEITFNDFVEAYNTDGGLCFDVLAAHTALVSNVLGVGDRSFKKLITRAIYLDKVKVSPEWRGHNLALRLMREARFIFNGKGTIALLRAYPFEEENAALDVQLKLAGYYASDAFCGFKVIDGDRFGGHMAALWDGDVDHCDDNPFWEPPQVQTSDPSSG</sequence>
<dbReference type="OrthoDB" id="8399684at2"/>
<dbReference type="STRING" id="1514904.SU32_04640"/>